<protein>
    <submittedName>
        <fullName evidence="2">Uncharacterized protein</fullName>
    </submittedName>
</protein>
<accession>A0A2U3LYA7</accession>
<evidence type="ECO:0000313" key="2">
    <source>
        <dbReference type="EMBL" id="SPF56752.1"/>
    </source>
</evidence>
<evidence type="ECO:0000256" key="1">
    <source>
        <dbReference type="SAM" id="MobiDB-lite"/>
    </source>
</evidence>
<dbReference type="EMBL" id="OMOF01000945">
    <property type="protein sequence ID" value="SPF56752.1"/>
    <property type="molecule type" value="Genomic_DNA"/>
</dbReference>
<evidence type="ECO:0000313" key="3">
    <source>
        <dbReference type="Proteomes" id="UP000238916"/>
    </source>
</evidence>
<sequence length="49" mass="5158">MKCGLSGDQVLSDGDTSGWGKGEIALQETEGTQWENLLDLSLNIDSSAS</sequence>
<dbReference type="Proteomes" id="UP000238916">
    <property type="component" value="Unassembled WGS sequence"/>
</dbReference>
<organism evidence="2 3">
    <name type="scientific">Candidatus Desulfosporosinus infrequens</name>
    <dbReference type="NCBI Taxonomy" id="2043169"/>
    <lineage>
        <taxon>Bacteria</taxon>
        <taxon>Bacillati</taxon>
        <taxon>Bacillota</taxon>
        <taxon>Clostridia</taxon>
        <taxon>Eubacteriales</taxon>
        <taxon>Desulfitobacteriaceae</taxon>
        <taxon>Desulfosporosinus</taxon>
    </lineage>
</organism>
<name>A0A2U3LYA7_9FIRM</name>
<proteinExistence type="predicted"/>
<reference evidence="3" key="1">
    <citation type="submission" date="2018-02" db="EMBL/GenBank/DDBJ databases">
        <authorList>
            <person name="Hausmann B."/>
        </authorList>
    </citation>
    <scope>NUCLEOTIDE SEQUENCE [LARGE SCALE GENOMIC DNA]</scope>
    <source>
        <strain evidence="3">Peat soil MAG SbF1</strain>
    </source>
</reference>
<gene>
    <name evidence="2" type="ORF">SBF1_950030</name>
</gene>
<dbReference type="AlphaFoldDB" id="A0A2U3LYA7"/>
<feature type="region of interest" description="Disordered" evidence="1">
    <location>
        <begin position="1"/>
        <end position="21"/>
    </location>
</feature>